<dbReference type="Proteomes" id="UP001185028">
    <property type="component" value="Unassembled WGS sequence"/>
</dbReference>
<reference evidence="1 2" key="1">
    <citation type="submission" date="2023-07" db="EMBL/GenBank/DDBJ databases">
        <title>Genomic Encyclopedia of Type Strains, Phase IV (KMG-IV): sequencing the most valuable type-strain genomes for metagenomic binning, comparative biology and taxonomic classification.</title>
        <authorList>
            <person name="Goeker M."/>
        </authorList>
    </citation>
    <scope>NUCLEOTIDE SEQUENCE [LARGE SCALE GENOMIC DNA]</scope>
    <source>
        <strain evidence="1 2">DSM 22170</strain>
    </source>
</reference>
<dbReference type="RefSeq" id="WP_268239784.1">
    <property type="nucleotide sequence ID" value="NZ_BMMB01000001.1"/>
</dbReference>
<accession>A0ABU1IYQ9</accession>
<comment type="caution">
    <text evidence="1">The sequence shown here is derived from an EMBL/GenBank/DDBJ whole genome shotgun (WGS) entry which is preliminary data.</text>
</comment>
<organism evidence="1 2">
    <name type="scientific">Paenibacillus hunanensis</name>
    <dbReference type="NCBI Taxonomy" id="539262"/>
    <lineage>
        <taxon>Bacteria</taxon>
        <taxon>Bacillati</taxon>
        <taxon>Bacillota</taxon>
        <taxon>Bacilli</taxon>
        <taxon>Bacillales</taxon>
        <taxon>Paenibacillaceae</taxon>
        <taxon>Paenibacillus</taxon>
    </lineage>
</organism>
<proteinExistence type="predicted"/>
<name>A0ABU1IYQ9_9BACL</name>
<protein>
    <submittedName>
        <fullName evidence="1">Uncharacterized protein</fullName>
    </submittedName>
</protein>
<evidence type="ECO:0000313" key="2">
    <source>
        <dbReference type="Proteomes" id="UP001185028"/>
    </source>
</evidence>
<keyword evidence="2" id="KW-1185">Reference proteome</keyword>
<sequence>MLQTIQKVFEWLFVHRNGVYHFGDVYCEDSGFIVYIPREEE</sequence>
<evidence type="ECO:0000313" key="1">
    <source>
        <dbReference type="EMBL" id="MDR6244391.1"/>
    </source>
</evidence>
<gene>
    <name evidence="1" type="ORF">JOC58_002284</name>
</gene>
<dbReference type="EMBL" id="JAVDQH010000008">
    <property type="protein sequence ID" value="MDR6244391.1"/>
    <property type="molecule type" value="Genomic_DNA"/>
</dbReference>